<dbReference type="OrthoDB" id="9794671at2"/>
<proteinExistence type="predicted"/>
<dbReference type="EMBL" id="NIQC01000018">
    <property type="protein sequence ID" value="OWZ83448.1"/>
    <property type="molecule type" value="Genomic_DNA"/>
</dbReference>
<dbReference type="Proteomes" id="UP000214588">
    <property type="component" value="Unassembled WGS sequence"/>
</dbReference>
<feature type="domain" description="Sporulation stage II protein D amidase enhancer LytB N-terminal" evidence="2">
    <location>
        <begin position="399"/>
        <end position="487"/>
    </location>
</feature>
<name>A0A226BWN5_9FIRM</name>
<dbReference type="AlphaFoldDB" id="A0A226BWN5"/>
<dbReference type="PANTHER" id="PTHR30032">
    <property type="entry name" value="N-ACETYLMURAMOYL-L-ALANINE AMIDASE-RELATED"/>
    <property type="match status" value="1"/>
</dbReference>
<evidence type="ECO:0000313" key="4">
    <source>
        <dbReference type="Proteomes" id="UP000214588"/>
    </source>
</evidence>
<dbReference type="RefSeq" id="WP_089023877.1">
    <property type="nucleotide sequence ID" value="NZ_NIQC01000018.1"/>
</dbReference>
<dbReference type="Pfam" id="PF08486">
    <property type="entry name" value="SpoIID"/>
    <property type="match status" value="1"/>
</dbReference>
<dbReference type="InterPro" id="IPR051922">
    <property type="entry name" value="Bact_Sporulation_Assoc"/>
</dbReference>
<dbReference type="GO" id="GO:0030435">
    <property type="term" value="P:sporulation resulting in formation of a cellular spore"/>
    <property type="evidence" value="ECO:0007669"/>
    <property type="project" value="InterPro"/>
</dbReference>
<sequence length="715" mass="81925">MKSKKIFTSLLILGFTIGVFSQSGEAIFAEETKEDVDIKEQKTTVEDDELSSFVEVGLLHSEFDSLAEEVELESVYGDKLQLSAEFEDYIIPIETLDDNITIEKNEKFKIDNKKLKPLENSIQLKLGPFNSKNILEKIEAEISDDYVYNTEEGKNSYFLNLIVDETEIDDINSIIEDTLEMQGFKFHSDYLAILKVDEDKRNLEEKKGDLKVKDVYITSFSKDEWAIYAPLSDYTDGFHLFKDYDLSSCDFDIIGPGYFVNNDDELITYQKSGSYSIAFQGDFDYISLKSLKEDLSEVLLKDTNYVYDNLPGVVMDSFQTKDEAEDTLDFIKELDVLKGIENISEISVIDTQDMNKFEKSYLGDKEIERLAINSKYDKPIKLLNNKKSYRGKLTITNKDEGLMVTNILSLEDYLKGVVPAEAYASWNKEALKAQAVASRTYAMFTKGNRYSEFDLCDTQFTQVYNGYGHETERTNEAVKETRGEKIYFNDRLINALYHSNSGGVTEDSENVWGSDVAYLRSVESPWDESAVDRGSSYSYKWEREYNRNELSEIVDDSYGIGDLKEIEITEKTEAGRIKYLTYKGEDSEHEVFGDSIRSPLGLKSTMFKIDSNRDETELNIKSADGSMTYKETKDEELYAITGETNEPRKVKEESLHIKGQKGTKEIQRVLMYYLYGNGFGHGLGMSQWGAHGMAEDGYNYKEILNHYYTDQVEIK</sequence>
<evidence type="ECO:0000313" key="3">
    <source>
        <dbReference type="EMBL" id="OWZ83448.1"/>
    </source>
</evidence>
<dbReference type="PANTHER" id="PTHR30032:SF4">
    <property type="entry name" value="AMIDASE ENHANCER"/>
    <property type="match status" value="1"/>
</dbReference>
<feature type="chain" id="PRO_5038397792" description="Sporulation stage II protein D amidase enhancer LytB N-terminal domain-containing protein" evidence="1">
    <location>
        <begin position="22"/>
        <end position="715"/>
    </location>
</feature>
<evidence type="ECO:0000259" key="2">
    <source>
        <dbReference type="Pfam" id="PF08486"/>
    </source>
</evidence>
<gene>
    <name evidence="3" type="ORF">CDO51_08650</name>
</gene>
<dbReference type="InterPro" id="IPR013693">
    <property type="entry name" value="SpoIID/LytB_N"/>
</dbReference>
<protein>
    <recommendedName>
        <fullName evidence="2">Sporulation stage II protein D amidase enhancer LytB N-terminal domain-containing protein</fullName>
    </recommendedName>
</protein>
<dbReference type="InterPro" id="IPR013486">
    <property type="entry name" value="SpoIID/LytB"/>
</dbReference>
<keyword evidence="1" id="KW-0732">Signal</keyword>
<dbReference type="NCBIfam" id="TIGR02669">
    <property type="entry name" value="SpoIID_LytB"/>
    <property type="match status" value="1"/>
</dbReference>
<feature type="signal peptide" evidence="1">
    <location>
        <begin position="1"/>
        <end position="21"/>
    </location>
</feature>
<comment type="caution">
    <text evidence="3">The sequence shown here is derived from an EMBL/GenBank/DDBJ whole genome shotgun (WGS) entry which is preliminary data.</text>
</comment>
<evidence type="ECO:0000256" key="1">
    <source>
        <dbReference type="SAM" id="SignalP"/>
    </source>
</evidence>
<dbReference type="GO" id="GO:0030288">
    <property type="term" value="C:outer membrane-bounded periplasmic space"/>
    <property type="evidence" value="ECO:0007669"/>
    <property type="project" value="TreeGrafter"/>
</dbReference>
<organism evidence="3 4">
    <name type="scientific">Natranaerobius trueperi</name>
    <dbReference type="NCBI Taxonomy" id="759412"/>
    <lineage>
        <taxon>Bacteria</taxon>
        <taxon>Bacillati</taxon>
        <taxon>Bacillota</taxon>
        <taxon>Clostridia</taxon>
        <taxon>Natranaerobiales</taxon>
        <taxon>Natranaerobiaceae</taxon>
        <taxon>Natranaerobius</taxon>
    </lineage>
</organism>
<accession>A0A226BWN5</accession>
<reference evidence="3 4" key="1">
    <citation type="submission" date="2017-06" db="EMBL/GenBank/DDBJ databases">
        <title>Draft Genome Sequence of Natranaerobius trueperi halophilic, alkalithermophilic bacteria from soda lakes.</title>
        <authorList>
            <person name="Zhao B."/>
        </authorList>
    </citation>
    <scope>NUCLEOTIDE SEQUENCE [LARGE SCALE GENOMIC DNA]</scope>
    <source>
        <strain evidence="3 4">DSM 18760</strain>
    </source>
</reference>
<keyword evidence="4" id="KW-1185">Reference proteome</keyword>